<organism evidence="2 3">
    <name type="scientific">Larkinella knui</name>
    <dbReference type="NCBI Taxonomy" id="2025310"/>
    <lineage>
        <taxon>Bacteria</taxon>
        <taxon>Pseudomonadati</taxon>
        <taxon>Bacteroidota</taxon>
        <taxon>Cytophagia</taxon>
        <taxon>Cytophagales</taxon>
        <taxon>Spirosomataceae</taxon>
        <taxon>Larkinella</taxon>
    </lineage>
</organism>
<dbReference type="PANTHER" id="PTHR37299">
    <property type="entry name" value="TRANSCRIPTIONAL REGULATOR-RELATED"/>
    <property type="match status" value="1"/>
</dbReference>
<dbReference type="Gene3D" id="2.40.50.1020">
    <property type="entry name" value="LytTr DNA-binding domain"/>
    <property type="match status" value="1"/>
</dbReference>
<dbReference type="InterPro" id="IPR007492">
    <property type="entry name" value="LytTR_DNA-bd_dom"/>
</dbReference>
<keyword evidence="3" id="KW-1185">Reference proteome</keyword>
<protein>
    <submittedName>
        <fullName evidence="2">LytTR family transcriptional regulator</fullName>
    </submittedName>
</protein>
<dbReference type="GO" id="GO:0003677">
    <property type="term" value="F:DNA binding"/>
    <property type="evidence" value="ECO:0007669"/>
    <property type="project" value="InterPro"/>
</dbReference>
<dbReference type="GO" id="GO:0000156">
    <property type="term" value="F:phosphorelay response regulator activity"/>
    <property type="evidence" value="ECO:0007669"/>
    <property type="project" value="InterPro"/>
</dbReference>
<dbReference type="SMART" id="SM00850">
    <property type="entry name" value="LytTR"/>
    <property type="match status" value="1"/>
</dbReference>
<evidence type="ECO:0000313" key="2">
    <source>
        <dbReference type="EMBL" id="RRB15134.1"/>
    </source>
</evidence>
<reference evidence="2 3" key="1">
    <citation type="submission" date="2018-11" db="EMBL/GenBank/DDBJ databases">
        <authorList>
            <person name="Zhou Z."/>
            <person name="Wang G."/>
        </authorList>
    </citation>
    <scope>NUCLEOTIDE SEQUENCE [LARGE SCALE GENOMIC DNA]</scope>
    <source>
        <strain evidence="2 3">KCTC42998</strain>
    </source>
</reference>
<comment type="caution">
    <text evidence="2">The sequence shown here is derived from an EMBL/GenBank/DDBJ whole genome shotgun (WGS) entry which is preliminary data.</text>
</comment>
<dbReference type="EMBL" id="RQJP01000002">
    <property type="protein sequence ID" value="RRB15134.1"/>
    <property type="molecule type" value="Genomic_DNA"/>
</dbReference>
<gene>
    <name evidence="2" type="ORF">EHT87_11325</name>
</gene>
<evidence type="ECO:0000313" key="3">
    <source>
        <dbReference type="Proteomes" id="UP000274271"/>
    </source>
</evidence>
<sequence length="242" mass="27337">MLNDAPESLHCLIYEETPDAGRWLKQGLHGLSPGQVVRVVDELGLFEQRLREEDYNLVFLVVNELTINDFLFLQQLDFCPPFFVCSSNRAVAADAYGLGAAGFLSGDLPPKHLSQQIGAVLAKNALSSGNRHKAPAVPFIFVKSDYKFIRLNFDDILFVEGLGEYLRIYTDSAKHVVLQSFSRLMEVLPAQQFLRIHRSYLVNLHKINFIQNNVVSVGNHQLPISKSQKKSFFELIEQVGLF</sequence>
<dbReference type="PROSITE" id="PS50930">
    <property type="entry name" value="HTH_LYTTR"/>
    <property type="match status" value="1"/>
</dbReference>
<dbReference type="Proteomes" id="UP000274271">
    <property type="component" value="Unassembled WGS sequence"/>
</dbReference>
<dbReference type="InterPro" id="IPR046947">
    <property type="entry name" value="LytR-like"/>
</dbReference>
<feature type="domain" description="HTH LytTR-type" evidence="1">
    <location>
        <begin position="140"/>
        <end position="238"/>
    </location>
</feature>
<evidence type="ECO:0000259" key="1">
    <source>
        <dbReference type="PROSITE" id="PS50930"/>
    </source>
</evidence>
<dbReference type="RefSeq" id="WP_124906738.1">
    <property type="nucleotide sequence ID" value="NZ_RQJP01000002.1"/>
</dbReference>
<proteinExistence type="predicted"/>
<accession>A0A3P1CQ99</accession>
<name>A0A3P1CQ99_9BACT</name>
<dbReference type="PANTHER" id="PTHR37299:SF1">
    <property type="entry name" value="STAGE 0 SPORULATION PROTEIN A HOMOLOG"/>
    <property type="match status" value="1"/>
</dbReference>
<dbReference type="OrthoDB" id="1646880at2"/>
<dbReference type="AlphaFoldDB" id="A0A3P1CQ99"/>
<dbReference type="Pfam" id="PF04397">
    <property type="entry name" value="LytTR"/>
    <property type="match status" value="1"/>
</dbReference>